<accession>A0A5P1F6B3</accession>
<reference evidence="3" key="1">
    <citation type="journal article" date="2017" name="Nat. Commun.">
        <title>The asparagus genome sheds light on the origin and evolution of a young Y chromosome.</title>
        <authorList>
            <person name="Harkess A."/>
            <person name="Zhou J."/>
            <person name="Xu C."/>
            <person name="Bowers J.E."/>
            <person name="Van der Hulst R."/>
            <person name="Ayyampalayam S."/>
            <person name="Mercati F."/>
            <person name="Riccardi P."/>
            <person name="McKain M.R."/>
            <person name="Kakrana A."/>
            <person name="Tang H."/>
            <person name="Ray J."/>
            <person name="Groenendijk J."/>
            <person name="Arikit S."/>
            <person name="Mathioni S.M."/>
            <person name="Nakano M."/>
            <person name="Shan H."/>
            <person name="Telgmann-Rauber A."/>
            <person name="Kanno A."/>
            <person name="Yue Z."/>
            <person name="Chen H."/>
            <person name="Li W."/>
            <person name="Chen Y."/>
            <person name="Xu X."/>
            <person name="Zhang Y."/>
            <person name="Luo S."/>
            <person name="Chen H."/>
            <person name="Gao J."/>
            <person name="Mao Z."/>
            <person name="Pires J.C."/>
            <person name="Luo M."/>
            <person name="Kudrna D."/>
            <person name="Wing R.A."/>
            <person name="Meyers B.C."/>
            <person name="Yi K."/>
            <person name="Kong H."/>
            <person name="Lavrijsen P."/>
            <person name="Sunseri F."/>
            <person name="Falavigna A."/>
            <person name="Ye Y."/>
            <person name="Leebens-Mack J.H."/>
            <person name="Chen G."/>
        </authorList>
    </citation>
    <scope>NUCLEOTIDE SEQUENCE [LARGE SCALE GENOMIC DNA]</scope>
    <source>
        <strain evidence="3">cv. DH0086</strain>
    </source>
</reference>
<feature type="compositionally biased region" description="Basic and acidic residues" evidence="1">
    <location>
        <begin position="17"/>
        <end position="48"/>
    </location>
</feature>
<proteinExistence type="predicted"/>
<feature type="region of interest" description="Disordered" evidence="1">
    <location>
        <begin position="1"/>
        <end position="49"/>
    </location>
</feature>
<organism evidence="2 3">
    <name type="scientific">Asparagus officinalis</name>
    <name type="common">Garden asparagus</name>
    <dbReference type="NCBI Taxonomy" id="4686"/>
    <lineage>
        <taxon>Eukaryota</taxon>
        <taxon>Viridiplantae</taxon>
        <taxon>Streptophyta</taxon>
        <taxon>Embryophyta</taxon>
        <taxon>Tracheophyta</taxon>
        <taxon>Spermatophyta</taxon>
        <taxon>Magnoliopsida</taxon>
        <taxon>Liliopsida</taxon>
        <taxon>Asparagales</taxon>
        <taxon>Asparagaceae</taxon>
        <taxon>Asparagoideae</taxon>
        <taxon>Asparagus</taxon>
    </lineage>
</organism>
<dbReference type="AlphaFoldDB" id="A0A5P1F6B3"/>
<dbReference type="Gramene" id="ONK72030">
    <property type="protein sequence ID" value="ONK72030"/>
    <property type="gene ID" value="A4U43_C04F14920"/>
</dbReference>
<evidence type="ECO:0000256" key="1">
    <source>
        <dbReference type="SAM" id="MobiDB-lite"/>
    </source>
</evidence>
<dbReference type="Proteomes" id="UP000243459">
    <property type="component" value="Chromosome 4"/>
</dbReference>
<evidence type="ECO:0000313" key="2">
    <source>
        <dbReference type="EMBL" id="ONK72030.1"/>
    </source>
</evidence>
<gene>
    <name evidence="2" type="ORF">A4U43_C04F14920</name>
</gene>
<protein>
    <submittedName>
        <fullName evidence="2">Uncharacterized protein</fullName>
    </submittedName>
</protein>
<evidence type="ECO:0000313" key="3">
    <source>
        <dbReference type="Proteomes" id="UP000243459"/>
    </source>
</evidence>
<dbReference type="EMBL" id="CM007384">
    <property type="protein sequence ID" value="ONK72030.1"/>
    <property type="molecule type" value="Genomic_DNA"/>
</dbReference>
<keyword evidence="3" id="KW-1185">Reference proteome</keyword>
<sequence length="110" mass="12612">MKPMSKNILVSLGVDTKPQREIGRKDEAEKEDDQGKEMEEVKDDRADMGIDVEEPVDVKVIEEVIVMKKGRKRRKEIDEMLQNLFGAMGKEPENNKEAQILRISVPNSYP</sequence>
<name>A0A5P1F6B3_ASPOF</name>